<dbReference type="AlphaFoldDB" id="A0A8I3AFL8"/>
<dbReference type="Pfam" id="PF20152">
    <property type="entry name" value="DUF6534"/>
    <property type="match status" value="1"/>
</dbReference>
<dbReference type="InterPro" id="IPR045339">
    <property type="entry name" value="DUF6534"/>
</dbReference>
<sequence length="170" mass="18233">MVGILLLMFTEAKPSTSGGQTLSYVSLSLAAAVDILIAMAMTFLLLRTRSMTGIADTAHILQRLTVFAVNTGIWTATFAVLAVVFLRLFPPSVLYFVLFGIPLSSLYCNTLLANLNARAYIRSGKMTPVFDGTMAENHSEMVFASSTHQKTTEVGTSTNAAGSTAVEDRV</sequence>
<dbReference type="PANTHER" id="PTHR40465:SF1">
    <property type="entry name" value="DUF6534 DOMAIN-CONTAINING PROTEIN"/>
    <property type="match status" value="1"/>
</dbReference>
<gene>
    <name evidence="4" type="ORF">JVT61DRAFT_4934</name>
</gene>
<feature type="region of interest" description="Disordered" evidence="1">
    <location>
        <begin position="147"/>
        <end position="170"/>
    </location>
</feature>
<accession>A0A8I3AFL8</accession>
<evidence type="ECO:0000259" key="3">
    <source>
        <dbReference type="Pfam" id="PF20152"/>
    </source>
</evidence>
<dbReference type="EMBL" id="JAGFBS010000002">
    <property type="protein sequence ID" value="KAG6380571.1"/>
    <property type="molecule type" value="Genomic_DNA"/>
</dbReference>
<comment type="caution">
    <text evidence="4">The sequence shown here is derived from an EMBL/GenBank/DDBJ whole genome shotgun (WGS) entry which is preliminary data.</text>
</comment>
<feature type="transmembrane region" description="Helical" evidence="2">
    <location>
        <begin position="24"/>
        <end position="46"/>
    </location>
</feature>
<reference evidence="4" key="1">
    <citation type="submission" date="2021-03" db="EMBL/GenBank/DDBJ databases">
        <title>Evolutionary innovations through gain and loss of genes in the ectomycorrhizal Boletales.</title>
        <authorList>
            <person name="Wu G."/>
            <person name="Miyauchi S."/>
            <person name="Morin E."/>
            <person name="Yang Z.-L."/>
            <person name="Xu J."/>
            <person name="Martin F.M."/>
        </authorList>
    </citation>
    <scope>NUCLEOTIDE SEQUENCE</scope>
    <source>
        <strain evidence="4">BR01</strain>
    </source>
</reference>
<evidence type="ECO:0000256" key="1">
    <source>
        <dbReference type="SAM" id="MobiDB-lite"/>
    </source>
</evidence>
<feature type="domain" description="DUF6534" evidence="3">
    <location>
        <begin position="30"/>
        <end position="120"/>
    </location>
</feature>
<keyword evidence="5" id="KW-1185">Reference proteome</keyword>
<keyword evidence="2" id="KW-0472">Membrane</keyword>
<feature type="transmembrane region" description="Helical" evidence="2">
    <location>
        <begin position="67"/>
        <end position="89"/>
    </location>
</feature>
<dbReference type="OrthoDB" id="2687272at2759"/>
<keyword evidence="2" id="KW-1133">Transmembrane helix</keyword>
<feature type="compositionally biased region" description="Polar residues" evidence="1">
    <location>
        <begin position="147"/>
        <end position="162"/>
    </location>
</feature>
<evidence type="ECO:0000256" key="2">
    <source>
        <dbReference type="SAM" id="Phobius"/>
    </source>
</evidence>
<keyword evidence="2" id="KW-0812">Transmembrane</keyword>
<proteinExistence type="predicted"/>
<protein>
    <recommendedName>
        <fullName evidence="3">DUF6534 domain-containing protein</fullName>
    </recommendedName>
</protein>
<evidence type="ECO:0000313" key="5">
    <source>
        <dbReference type="Proteomes" id="UP000683000"/>
    </source>
</evidence>
<organism evidence="4 5">
    <name type="scientific">Boletus reticuloceps</name>
    <dbReference type="NCBI Taxonomy" id="495285"/>
    <lineage>
        <taxon>Eukaryota</taxon>
        <taxon>Fungi</taxon>
        <taxon>Dikarya</taxon>
        <taxon>Basidiomycota</taxon>
        <taxon>Agaricomycotina</taxon>
        <taxon>Agaricomycetes</taxon>
        <taxon>Agaricomycetidae</taxon>
        <taxon>Boletales</taxon>
        <taxon>Boletineae</taxon>
        <taxon>Boletaceae</taxon>
        <taxon>Boletoideae</taxon>
        <taxon>Boletus</taxon>
    </lineage>
</organism>
<dbReference type="Proteomes" id="UP000683000">
    <property type="component" value="Unassembled WGS sequence"/>
</dbReference>
<evidence type="ECO:0000313" key="4">
    <source>
        <dbReference type="EMBL" id="KAG6380571.1"/>
    </source>
</evidence>
<dbReference type="PANTHER" id="PTHR40465">
    <property type="entry name" value="CHROMOSOME 1, WHOLE GENOME SHOTGUN SEQUENCE"/>
    <property type="match status" value="1"/>
</dbReference>
<feature type="transmembrane region" description="Helical" evidence="2">
    <location>
        <begin position="95"/>
        <end position="117"/>
    </location>
</feature>
<name>A0A8I3AFL8_9AGAM</name>